<accession>A0A9W4WVV6</accession>
<reference evidence="1" key="1">
    <citation type="submission" date="2022-08" db="EMBL/GenBank/DDBJ databases">
        <authorList>
            <person name="Kallberg Y."/>
            <person name="Tangrot J."/>
            <person name="Rosling A."/>
        </authorList>
    </citation>
    <scope>NUCLEOTIDE SEQUENCE</scope>
    <source>
        <strain evidence="1">Wild A</strain>
    </source>
</reference>
<comment type="caution">
    <text evidence="1">The sequence shown here is derived from an EMBL/GenBank/DDBJ whole genome shotgun (WGS) entry which is preliminary data.</text>
</comment>
<dbReference type="Proteomes" id="UP001153678">
    <property type="component" value="Unassembled WGS sequence"/>
</dbReference>
<evidence type="ECO:0000313" key="2">
    <source>
        <dbReference type="Proteomes" id="UP001153678"/>
    </source>
</evidence>
<proteinExistence type="predicted"/>
<evidence type="ECO:0000313" key="1">
    <source>
        <dbReference type="EMBL" id="CAI2190633.1"/>
    </source>
</evidence>
<feature type="non-terminal residue" evidence="1">
    <location>
        <position position="184"/>
    </location>
</feature>
<protein>
    <submittedName>
        <fullName evidence="1">17968_t:CDS:1</fullName>
    </submittedName>
</protein>
<organism evidence="1 2">
    <name type="scientific">Funneliformis geosporum</name>
    <dbReference type="NCBI Taxonomy" id="1117311"/>
    <lineage>
        <taxon>Eukaryota</taxon>
        <taxon>Fungi</taxon>
        <taxon>Fungi incertae sedis</taxon>
        <taxon>Mucoromycota</taxon>
        <taxon>Glomeromycotina</taxon>
        <taxon>Glomeromycetes</taxon>
        <taxon>Glomerales</taxon>
        <taxon>Glomeraceae</taxon>
        <taxon>Funneliformis</taxon>
    </lineage>
</organism>
<dbReference type="OrthoDB" id="2414520at2759"/>
<dbReference type="AlphaFoldDB" id="A0A9W4WVV6"/>
<name>A0A9W4WVV6_9GLOM</name>
<sequence length="184" mass="20855">SLVRQSHNITDATFKVKIKPIFKTNKQKYTSSTVWLATSISQIDQLSIRSTHQDVSHIHVSFQISKIVIATTFSIMIDESTRGEIKNLFFVIWSQKNNAPIVTMSQLINILKHNANTVSITVINIINEDSLDIKKCSLWITNNTAYLLGDKKGAVVLFNKKTGLNVFRVGYTLHIIQIVLNHFE</sequence>
<gene>
    <name evidence="1" type="ORF">FWILDA_LOCUS14673</name>
</gene>
<keyword evidence="2" id="KW-1185">Reference proteome</keyword>
<dbReference type="EMBL" id="CAMKVN010006720">
    <property type="protein sequence ID" value="CAI2190633.1"/>
    <property type="molecule type" value="Genomic_DNA"/>
</dbReference>